<reference evidence="3 4" key="1">
    <citation type="submission" date="2020-10" db="EMBL/GenBank/DDBJ databases">
        <title>Olsenella immobilis sp.nov., isolated from the mud in a fermentation cellar used for the production of Chinese strong-flavoured liquor.</title>
        <authorList>
            <person name="Lu L."/>
        </authorList>
    </citation>
    <scope>NUCLEOTIDE SEQUENCE [LARGE SCALE GENOMIC DNA]</scope>
    <source>
        <strain evidence="3 4">LZLJ-2</strain>
    </source>
</reference>
<dbReference type="PANTHER" id="PTHR46268:SF6">
    <property type="entry name" value="UNIVERSAL STRESS PROTEIN UP12"/>
    <property type="match status" value="1"/>
</dbReference>
<sequence>MADHVTQTYQDLGYDRIFVSLDGSDEQNRILDRAVLMAANDNSELYIGHVIDSTALEAAGTFPVDVIPALEKSFRESIAGRVKAAEATPEIKKVEVLVRAGRIRETLKDEMLDVIEPDLVICGARGLSSIKYAILGSISTFLTRNTTCDTLVIK</sequence>
<dbReference type="EMBL" id="CP063767">
    <property type="protein sequence ID" value="QOY60309.1"/>
    <property type="molecule type" value="Genomic_DNA"/>
</dbReference>
<accession>A0A7S7M7Q0</accession>
<dbReference type="PANTHER" id="PTHR46268">
    <property type="entry name" value="STRESS RESPONSE PROTEIN NHAX"/>
    <property type="match status" value="1"/>
</dbReference>
<dbReference type="AlphaFoldDB" id="A0A7S7M7Q0"/>
<dbReference type="InterPro" id="IPR014729">
    <property type="entry name" value="Rossmann-like_a/b/a_fold"/>
</dbReference>
<protein>
    <submittedName>
        <fullName evidence="3">Universal stress protein</fullName>
    </submittedName>
</protein>
<dbReference type="PRINTS" id="PR01438">
    <property type="entry name" value="UNVRSLSTRESS"/>
</dbReference>
<dbReference type="InterPro" id="IPR006015">
    <property type="entry name" value="Universal_stress_UspA"/>
</dbReference>
<evidence type="ECO:0000313" key="3">
    <source>
        <dbReference type="EMBL" id="QOY60309.1"/>
    </source>
</evidence>
<name>A0A7S7M7Q0_9ACTN</name>
<evidence type="ECO:0000256" key="1">
    <source>
        <dbReference type="ARBA" id="ARBA00008791"/>
    </source>
</evidence>
<dbReference type="RefSeq" id="WP_194370633.1">
    <property type="nucleotide sequence ID" value="NZ_CP063767.1"/>
</dbReference>
<comment type="similarity">
    <text evidence="1">Belongs to the universal stress protein A family.</text>
</comment>
<gene>
    <name evidence="3" type="ORF">INP52_07825</name>
</gene>
<feature type="domain" description="UspA" evidence="2">
    <location>
        <begin position="14"/>
        <end position="154"/>
    </location>
</feature>
<dbReference type="Proteomes" id="UP000593735">
    <property type="component" value="Chromosome"/>
</dbReference>
<organism evidence="3 4">
    <name type="scientific">Thermophilibacter immobilis</name>
    <dbReference type="NCBI Taxonomy" id="2779519"/>
    <lineage>
        <taxon>Bacteria</taxon>
        <taxon>Bacillati</taxon>
        <taxon>Actinomycetota</taxon>
        <taxon>Coriobacteriia</taxon>
        <taxon>Coriobacteriales</taxon>
        <taxon>Atopobiaceae</taxon>
        <taxon>Thermophilibacter</taxon>
    </lineage>
</organism>
<evidence type="ECO:0000259" key="2">
    <source>
        <dbReference type="Pfam" id="PF00582"/>
    </source>
</evidence>
<dbReference type="CDD" id="cd00293">
    <property type="entry name" value="USP-like"/>
    <property type="match status" value="1"/>
</dbReference>
<keyword evidence="4" id="KW-1185">Reference proteome</keyword>
<dbReference type="Gene3D" id="3.40.50.620">
    <property type="entry name" value="HUPs"/>
    <property type="match status" value="1"/>
</dbReference>
<dbReference type="Pfam" id="PF00582">
    <property type="entry name" value="Usp"/>
    <property type="match status" value="1"/>
</dbReference>
<dbReference type="KEGG" id="tio:INP52_07825"/>
<evidence type="ECO:0000313" key="4">
    <source>
        <dbReference type="Proteomes" id="UP000593735"/>
    </source>
</evidence>
<proteinExistence type="inferred from homology"/>
<dbReference type="InterPro" id="IPR006016">
    <property type="entry name" value="UspA"/>
</dbReference>
<dbReference type="SUPFAM" id="SSF52402">
    <property type="entry name" value="Adenine nucleotide alpha hydrolases-like"/>
    <property type="match status" value="1"/>
</dbReference>